<dbReference type="GO" id="GO:0044210">
    <property type="term" value="P:'de novo' CTP biosynthetic process"/>
    <property type="evidence" value="ECO:0007669"/>
    <property type="project" value="UniProtKB-UniPathway"/>
</dbReference>
<dbReference type="InterPro" id="IPR033828">
    <property type="entry name" value="GATase1_CTP_Synthase"/>
</dbReference>
<dbReference type="Gene3D" id="3.40.50.300">
    <property type="entry name" value="P-loop containing nucleotide triphosphate hydrolases"/>
    <property type="match status" value="1"/>
</dbReference>
<evidence type="ECO:0000256" key="12">
    <source>
        <dbReference type="ARBA" id="ARBA00075170"/>
    </source>
</evidence>
<name>A0A449A923_9BACT</name>
<keyword evidence="6" id="KW-0547">Nucleotide-binding</keyword>
<evidence type="ECO:0000256" key="4">
    <source>
        <dbReference type="ARBA" id="ARBA00022598"/>
    </source>
</evidence>
<dbReference type="PANTHER" id="PTHR11550:SF0">
    <property type="entry name" value="CTP SYNTHASE-RELATED"/>
    <property type="match status" value="1"/>
</dbReference>
<dbReference type="SUPFAM" id="SSF52540">
    <property type="entry name" value="P-loop containing nucleoside triphosphate hydrolases"/>
    <property type="match status" value="1"/>
</dbReference>
<sequence length="537" mass="60429">MKTKFIFTTGGVLSGLGKGVTAASVGNLLKAQGFSIFVLKLDPYLNIDPGVMNPIEHGEVYVTSDGGETDLDLGHYERFIDVKLAKDSNFTTGRIFTRIFQKERQGLYNGKTVQIVPHVVDEINNIILDLAKEKDPDFMLIEIGGTVGDLESSPYIYAISKFASLYPENVMFSHLAFVPYLSASKEYKSKPSQVSIASLRSFGINPNLLLLRSQEGIDESIIRKVSENAFLKPSNVINIPDKANIYEIPLFLEKSGIVKIIYEHFKIDKPIIENANILWNEFTNKYLAKRTKKVNLLLVAKYTGLEDAYLSIISSLKIAAAHQNIDLNYTIIDSSEINNENIESKLANFDGVMILPGFGVRGFYSKVLVAEYTRDNKIPTLGICLGFQAMAIAQARKQGIANATSKEFATNGQEQEFILTPFYENGDTMNLGGTLRLGEDKIVALNNTLAQKIYGKDVFYERHRHRYEIADKYRNSLEDDEFIFSGIHPELKVAEICEIKNHPFYLGVQYHPEFTTRVIKSNPLFDEFLKAVYENKK</sequence>
<feature type="domain" description="CTP synthase N-terminal" evidence="16">
    <location>
        <begin position="4"/>
        <end position="267"/>
    </location>
</feature>
<dbReference type="Gene3D" id="3.40.50.880">
    <property type="match status" value="1"/>
</dbReference>
<keyword evidence="9" id="KW-0315">Glutamine amidotransferase</keyword>
<dbReference type="GO" id="GO:0042802">
    <property type="term" value="F:identical protein binding"/>
    <property type="evidence" value="ECO:0007669"/>
    <property type="project" value="TreeGrafter"/>
</dbReference>
<evidence type="ECO:0000256" key="11">
    <source>
        <dbReference type="ARBA" id="ARBA00047781"/>
    </source>
</evidence>
<comment type="similarity">
    <text evidence="2">Belongs to the CTP synthase family.</text>
</comment>
<dbReference type="GO" id="GO:0046872">
    <property type="term" value="F:metal ion binding"/>
    <property type="evidence" value="ECO:0007669"/>
    <property type="project" value="UniProtKB-KW"/>
</dbReference>
<dbReference type="CDD" id="cd01746">
    <property type="entry name" value="GATase1_CTP_Synthase"/>
    <property type="match status" value="1"/>
</dbReference>
<evidence type="ECO:0000256" key="10">
    <source>
        <dbReference type="ARBA" id="ARBA00022975"/>
    </source>
</evidence>
<evidence type="ECO:0000313" key="18">
    <source>
        <dbReference type="Proteomes" id="UP000290942"/>
    </source>
</evidence>
<dbReference type="GO" id="GO:0005524">
    <property type="term" value="F:ATP binding"/>
    <property type="evidence" value="ECO:0007669"/>
    <property type="project" value="UniProtKB-KW"/>
</dbReference>
<dbReference type="CDD" id="cd03113">
    <property type="entry name" value="CTPS_N"/>
    <property type="match status" value="1"/>
</dbReference>
<accession>A0A449A923</accession>
<evidence type="ECO:0000256" key="8">
    <source>
        <dbReference type="ARBA" id="ARBA00022842"/>
    </source>
</evidence>
<dbReference type="PROSITE" id="PS51273">
    <property type="entry name" value="GATASE_TYPE_1"/>
    <property type="match status" value="1"/>
</dbReference>
<evidence type="ECO:0000256" key="1">
    <source>
        <dbReference type="ARBA" id="ARBA00005171"/>
    </source>
</evidence>
<evidence type="ECO:0000313" key="17">
    <source>
        <dbReference type="EMBL" id="VEU60690.1"/>
    </source>
</evidence>
<dbReference type="InterPro" id="IPR027417">
    <property type="entry name" value="P-loop_NTPase"/>
</dbReference>
<dbReference type="InterPro" id="IPR029062">
    <property type="entry name" value="Class_I_gatase-like"/>
</dbReference>
<dbReference type="Pfam" id="PF06418">
    <property type="entry name" value="CTP_synth_N"/>
    <property type="match status" value="1"/>
</dbReference>
<evidence type="ECO:0000256" key="5">
    <source>
        <dbReference type="ARBA" id="ARBA00022723"/>
    </source>
</evidence>
<keyword evidence="7" id="KW-0067">ATP-binding</keyword>
<dbReference type="Proteomes" id="UP000290942">
    <property type="component" value="Chromosome"/>
</dbReference>
<dbReference type="NCBIfam" id="TIGR00337">
    <property type="entry name" value="PyrG"/>
    <property type="match status" value="1"/>
</dbReference>
<evidence type="ECO:0000256" key="13">
    <source>
        <dbReference type="ARBA" id="ARBA00079941"/>
    </source>
</evidence>
<organism evidence="17 18">
    <name type="scientific">Mycoplasmopsis bovigenitalium</name>
    <dbReference type="NCBI Taxonomy" id="2112"/>
    <lineage>
        <taxon>Bacteria</taxon>
        <taxon>Bacillati</taxon>
        <taxon>Mycoplasmatota</taxon>
        <taxon>Mycoplasmoidales</taxon>
        <taxon>Metamycoplasmataceae</taxon>
        <taxon>Mycoplasmopsis</taxon>
    </lineage>
</organism>
<dbReference type="GO" id="GO:0005829">
    <property type="term" value="C:cytosol"/>
    <property type="evidence" value="ECO:0007669"/>
    <property type="project" value="TreeGrafter"/>
</dbReference>
<dbReference type="FunFam" id="3.40.50.300:FF:000009">
    <property type="entry name" value="CTP synthase"/>
    <property type="match status" value="1"/>
</dbReference>
<dbReference type="AlphaFoldDB" id="A0A449A923"/>
<dbReference type="RefSeq" id="WP_129687616.1">
    <property type="nucleotide sequence ID" value="NZ_LR214970.1"/>
</dbReference>
<dbReference type="NCBIfam" id="NF003792">
    <property type="entry name" value="PRK05380.1"/>
    <property type="match status" value="1"/>
</dbReference>
<reference evidence="17 18" key="1">
    <citation type="submission" date="2019-01" db="EMBL/GenBank/DDBJ databases">
        <authorList>
            <consortium name="Pathogen Informatics"/>
        </authorList>
    </citation>
    <scope>NUCLEOTIDE SEQUENCE [LARGE SCALE GENOMIC DNA]</scope>
    <source>
        <strain evidence="17 18">NCTC10122</strain>
    </source>
</reference>
<dbReference type="GO" id="GO:0003883">
    <property type="term" value="F:CTP synthase activity"/>
    <property type="evidence" value="ECO:0007669"/>
    <property type="project" value="UniProtKB-EC"/>
</dbReference>
<proteinExistence type="inferred from homology"/>
<dbReference type="UniPathway" id="UPA00159">
    <property type="reaction ID" value="UER00277"/>
</dbReference>
<keyword evidence="4 17" id="KW-0436">Ligase</keyword>
<comment type="pathway">
    <text evidence="1">Pyrimidine metabolism; CTP biosynthesis via de novo pathway; CTP from UDP: step 2/2.</text>
</comment>
<dbReference type="PANTHER" id="PTHR11550">
    <property type="entry name" value="CTP SYNTHASE"/>
    <property type="match status" value="1"/>
</dbReference>
<evidence type="ECO:0000259" key="16">
    <source>
        <dbReference type="Pfam" id="PF06418"/>
    </source>
</evidence>
<dbReference type="GO" id="GO:0019856">
    <property type="term" value="P:pyrimidine nucleobase biosynthetic process"/>
    <property type="evidence" value="ECO:0007669"/>
    <property type="project" value="TreeGrafter"/>
</dbReference>
<evidence type="ECO:0000256" key="3">
    <source>
        <dbReference type="ARBA" id="ARBA00012291"/>
    </source>
</evidence>
<feature type="domain" description="Glutamine amidotransferase" evidence="15">
    <location>
        <begin position="307"/>
        <end position="530"/>
    </location>
</feature>
<dbReference type="EMBL" id="LR214970">
    <property type="protein sequence ID" value="VEU60690.1"/>
    <property type="molecule type" value="Genomic_DNA"/>
</dbReference>
<evidence type="ECO:0000256" key="2">
    <source>
        <dbReference type="ARBA" id="ARBA00007533"/>
    </source>
</evidence>
<dbReference type="InterPro" id="IPR017926">
    <property type="entry name" value="GATASE"/>
</dbReference>
<dbReference type="InterPro" id="IPR004468">
    <property type="entry name" value="CTP_synthase"/>
</dbReference>
<dbReference type="InterPro" id="IPR017456">
    <property type="entry name" value="CTP_synthase_N"/>
</dbReference>
<keyword evidence="10" id="KW-0665">Pyrimidine biosynthesis</keyword>
<dbReference type="SUPFAM" id="SSF52317">
    <property type="entry name" value="Class I glutamine amidotransferase-like"/>
    <property type="match status" value="1"/>
</dbReference>
<evidence type="ECO:0000259" key="15">
    <source>
        <dbReference type="Pfam" id="PF00117"/>
    </source>
</evidence>
<evidence type="ECO:0000256" key="14">
    <source>
        <dbReference type="ARBA" id="ARBA00083191"/>
    </source>
</evidence>
<dbReference type="EC" id="6.3.4.2" evidence="3"/>
<comment type="catalytic activity">
    <reaction evidence="11">
        <text>UTP + L-glutamine + ATP + H2O = CTP + L-glutamate + ADP + phosphate + 2 H(+)</text>
        <dbReference type="Rhea" id="RHEA:26426"/>
        <dbReference type="ChEBI" id="CHEBI:15377"/>
        <dbReference type="ChEBI" id="CHEBI:15378"/>
        <dbReference type="ChEBI" id="CHEBI:29985"/>
        <dbReference type="ChEBI" id="CHEBI:30616"/>
        <dbReference type="ChEBI" id="CHEBI:37563"/>
        <dbReference type="ChEBI" id="CHEBI:43474"/>
        <dbReference type="ChEBI" id="CHEBI:46398"/>
        <dbReference type="ChEBI" id="CHEBI:58359"/>
        <dbReference type="ChEBI" id="CHEBI:456216"/>
        <dbReference type="EC" id="6.3.4.2"/>
    </reaction>
</comment>
<gene>
    <name evidence="17" type="primary">pyrG</name>
    <name evidence="17" type="ORF">NCTC10122_00290</name>
</gene>
<evidence type="ECO:0000256" key="7">
    <source>
        <dbReference type="ARBA" id="ARBA00022840"/>
    </source>
</evidence>
<dbReference type="Pfam" id="PF00117">
    <property type="entry name" value="GATase"/>
    <property type="match status" value="1"/>
</dbReference>
<keyword evidence="8" id="KW-0460">Magnesium</keyword>
<keyword evidence="5" id="KW-0479">Metal-binding</keyword>
<evidence type="ECO:0000256" key="6">
    <source>
        <dbReference type="ARBA" id="ARBA00022741"/>
    </source>
</evidence>
<protein>
    <recommendedName>
        <fullName evidence="3">CTP synthase (glutamine hydrolyzing)</fullName>
        <ecNumber evidence="3">6.3.4.2</ecNumber>
    </recommendedName>
    <alternativeName>
        <fullName evidence="13">Cytidine 5'-triphosphate synthase</fullName>
    </alternativeName>
    <alternativeName>
        <fullName evidence="14">Cytidine triphosphate synthetase</fullName>
    </alternativeName>
    <alternativeName>
        <fullName evidence="12">UTP--ammonia ligase</fullName>
    </alternativeName>
</protein>
<evidence type="ECO:0000256" key="9">
    <source>
        <dbReference type="ARBA" id="ARBA00022962"/>
    </source>
</evidence>